<feature type="region of interest" description="Disordered" evidence="1">
    <location>
        <begin position="123"/>
        <end position="179"/>
    </location>
</feature>
<proteinExistence type="predicted"/>
<protein>
    <submittedName>
        <fullName evidence="2">Uncharacterized protein</fullName>
    </submittedName>
</protein>
<organism evidence="2 3">
    <name type="scientific">Mycena albidolilacea</name>
    <dbReference type="NCBI Taxonomy" id="1033008"/>
    <lineage>
        <taxon>Eukaryota</taxon>
        <taxon>Fungi</taxon>
        <taxon>Dikarya</taxon>
        <taxon>Basidiomycota</taxon>
        <taxon>Agaricomycotina</taxon>
        <taxon>Agaricomycetes</taxon>
        <taxon>Agaricomycetidae</taxon>
        <taxon>Agaricales</taxon>
        <taxon>Marasmiineae</taxon>
        <taxon>Mycenaceae</taxon>
        <taxon>Mycena</taxon>
    </lineage>
</organism>
<comment type="caution">
    <text evidence="2">The sequence shown here is derived from an EMBL/GenBank/DDBJ whole genome shotgun (WGS) entry which is preliminary data.</text>
</comment>
<dbReference type="Proteomes" id="UP001218218">
    <property type="component" value="Unassembled WGS sequence"/>
</dbReference>
<evidence type="ECO:0000313" key="3">
    <source>
        <dbReference type="Proteomes" id="UP001218218"/>
    </source>
</evidence>
<dbReference type="AlphaFoldDB" id="A0AAD7E9X1"/>
<accession>A0AAD7E9X1</accession>
<evidence type="ECO:0000256" key="1">
    <source>
        <dbReference type="SAM" id="MobiDB-lite"/>
    </source>
</evidence>
<feature type="region of interest" description="Disordered" evidence="1">
    <location>
        <begin position="58"/>
        <end position="96"/>
    </location>
</feature>
<reference evidence="2" key="1">
    <citation type="submission" date="2023-03" db="EMBL/GenBank/DDBJ databases">
        <title>Massive genome expansion in bonnet fungi (Mycena s.s.) driven by repeated elements and novel gene families across ecological guilds.</title>
        <authorList>
            <consortium name="Lawrence Berkeley National Laboratory"/>
            <person name="Harder C.B."/>
            <person name="Miyauchi S."/>
            <person name="Viragh M."/>
            <person name="Kuo A."/>
            <person name="Thoen E."/>
            <person name="Andreopoulos B."/>
            <person name="Lu D."/>
            <person name="Skrede I."/>
            <person name="Drula E."/>
            <person name="Henrissat B."/>
            <person name="Morin E."/>
            <person name="Kohler A."/>
            <person name="Barry K."/>
            <person name="LaButti K."/>
            <person name="Morin E."/>
            <person name="Salamov A."/>
            <person name="Lipzen A."/>
            <person name="Mereny Z."/>
            <person name="Hegedus B."/>
            <person name="Baldrian P."/>
            <person name="Stursova M."/>
            <person name="Weitz H."/>
            <person name="Taylor A."/>
            <person name="Grigoriev I.V."/>
            <person name="Nagy L.G."/>
            <person name="Martin F."/>
            <person name="Kauserud H."/>
        </authorList>
    </citation>
    <scope>NUCLEOTIDE SEQUENCE</scope>
    <source>
        <strain evidence="2">CBHHK002</strain>
    </source>
</reference>
<dbReference type="EMBL" id="JARIHO010000104">
    <property type="protein sequence ID" value="KAJ7303657.1"/>
    <property type="molecule type" value="Genomic_DNA"/>
</dbReference>
<gene>
    <name evidence="2" type="ORF">DFH08DRAFT_825752</name>
</gene>
<keyword evidence="3" id="KW-1185">Reference proteome</keyword>
<name>A0AAD7E9X1_9AGAR</name>
<evidence type="ECO:0000313" key="2">
    <source>
        <dbReference type="EMBL" id="KAJ7303657.1"/>
    </source>
</evidence>
<sequence length="480" mass="51979">MCTHRQVAGHSGCVFGWSMGVLYASCRSHHWATASASSAGEGAVEPSADIYATGVELAGRGVRPTPPSRQRVGESAWASETQHEHGTLESGAGEKNIERSAGIDAMGGRRQSGVDIDATRVEAHGREGRQAQHGHRRDGGSARGEPSAGHCRAAWTSDLDPSSDMDATDVESARWGGRDVEPSVGIDGAHFGVPWPHRGHARAWNSVDLRGPHRWMTLRLIGQALGCPDLGGVTQYHAEGTWGGAYLSEVVLVAHGEMVHTHDIAKIRGICGTHEKLGNARFPGHPMHEIIGYHHSTQNHDISSLMLVLESTGTWRAHRIGLAKYADDEQTDWWISGESASQDMTPGKNDSCGVFVQSKDTGGVKTLLKQSDIPSVEQKKGARVCTAFWFADIGPKRKVESNTVSVLYGQPRSPSKYSDDRVLFKGLLRAFWNAHLEQCTGFDTGTIEIFELTGSKQAERNTVLHVACVPMLNFRDSESG</sequence>